<keyword evidence="16" id="KW-0964">Secreted</keyword>
<dbReference type="GO" id="GO:0140825">
    <property type="term" value="F:lactoperoxidase activity"/>
    <property type="evidence" value="ECO:0007669"/>
    <property type="project" value="UniProtKB-EC"/>
</dbReference>
<evidence type="ECO:0000256" key="11">
    <source>
        <dbReference type="ARBA" id="ARBA00023324"/>
    </source>
</evidence>
<dbReference type="InterPro" id="IPR010255">
    <property type="entry name" value="Haem_peroxidase_sf"/>
</dbReference>
<keyword evidence="4 16" id="KW-0349">Heme</keyword>
<feature type="binding site" evidence="14">
    <location>
        <position position="64"/>
    </location>
    <ligand>
        <name>Ca(2+)</name>
        <dbReference type="ChEBI" id="CHEBI:29108"/>
        <label>1</label>
    </ligand>
</feature>
<keyword evidence="10" id="KW-0873">Pyrrolidone carboxylic acid</keyword>
<keyword evidence="16" id="KW-0732">Signal</keyword>
<evidence type="ECO:0000256" key="7">
    <source>
        <dbReference type="ARBA" id="ARBA00023002"/>
    </source>
</evidence>
<evidence type="ECO:0000259" key="17">
    <source>
        <dbReference type="PROSITE" id="PS50873"/>
    </source>
</evidence>
<dbReference type="PRINTS" id="PR00458">
    <property type="entry name" value="PEROXIDASE"/>
</dbReference>
<feature type="binding site" evidence="14">
    <location>
        <position position="69"/>
    </location>
    <ligand>
        <name>Ca(2+)</name>
        <dbReference type="ChEBI" id="CHEBI:29108"/>
        <label>1</label>
    </ligand>
</feature>
<evidence type="ECO:0000313" key="18">
    <source>
        <dbReference type="EMBL" id="KAF3341654.1"/>
    </source>
</evidence>
<dbReference type="GO" id="GO:0046872">
    <property type="term" value="F:metal ion binding"/>
    <property type="evidence" value="ECO:0007669"/>
    <property type="project" value="UniProtKB-UniRule"/>
</dbReference>
<evidence type="ECO:0000256" key="9">
    <source>
        <dbReference type="ARBA" id="ARBA00023157"/>
    </source>
</evidence>
<dbReference type="PROSITE" id="PS50873">
    <property type="entry name" value="PEROXIDASE_4"/>
    <property type="match status" value="1"/>
</dbReference>
<feature type="chain" id="PRO_5033092098" description="Peroxidase" evidence="16">
    <location>
        <begin position="23"/>
        <end position="316"/>
    </location>
</feature>
<feature type="disulfide bond" evidence="15">
    <location>
        <begin position="65"/>
        <end position="70"/>
    </location>
</feature>
<feature type="binding site" evidence="14">
    <location>
        <position position="67"/>
    </location>
    <ligand>
        <name>Ca(2+)</name>
        <dbReference type="ChEBI" id="CHEBI:29108"/>
        <label>1</label>
    </ligand>
</feature>
<reference evidence="18" key="1">
    <citation type="submission" date="2020-01" db="EMBL/GenBank/DDBJ databases">
        <title>Genome sequence of Kobresia littledalei, the first chromosome-level genome in the family Cyperaceae.</title>
        <authorList>
            <person name="Qu G."/>
        </authorList>
    </citation>
    <scope>NUCLEOTIDE SEQUENCE</scope>
    <source>
        <strain evidence="18">C.B.Clarke</strain>
        <tissue evidence="18">Leaf</tissue>
    </source>
</reference>
<keyword evidence="8 14" id="KW-0408">Iron</keyword>
<comment type="similarity">
    <text evidence="2">Belongs to the peroxidase family. Ascorbate peroxidase subfamily.</text>
</comment>
<dbReference type="GO" id="GO:0020037">
    <property type="term" value="F:heme binding"/>
    <property type="evidence" value="ECO:0007669"/>
    <property type="project" value="UniProtKB-UniRule"/>
</dbReference>
<feature type="binding site" evidence="14">
    <location>
        <position position="73"/>
    </location>
    <ligand>
        <name>Ca(2+)</name>
        <dbReference type="ChEBI" id="CHEBI:29108"/>
        <label>1</label>
    </ligand>
</feature>
<gene>
    <name evidence="18" type="ORF">FCM35_KLT00292</name>
</gene>
<evidence type="ECO:0000256" key="10">
    <source>
        <dbReference type="ARBA" id="ARBA00023283"/>
    </source>
</evidence>
<evidence type="ECO:0000256" key="8">
    <source>
        <dbReference type="ARBA" id="ARBA00023004"/>
    </source>
</evidence>
<keyword evidence="9 15" id="KW-1015">Disulfide bond</keyword>
<dbReference type="GO" id="GO:0006979">
    <property type="term" value="P:response to oxidative stress"/>
    <property type="evidence" value="ECO:0007669"/>
    <property type="project" value="UniProtKB-UniRule"/>
</dbReference>
<evidence type="ECO:0000256" key="16">
    <source>
        <dbReference type="RuleBase" id="RU362060"/>
    </source>
</evidence>
<feature type="binding site" evidence="14">
    <location>
        <position position="244"/>
    </location>
    <ligand>
        <name>Ca(2+)</name>
        <dbReference type="ChEBI" id="CHEBI:29108"/>
        <label>2</label>
    </ligand>
</feature>
<dbReference type="Gene3D" id="1.10.420.10">
    <property type="entry name" value="Peroxidase, domain 2"/>
    <property type="match status" value="1"/>
</dbReference>
<dbReference type="Pfam" id="PF00141">
    <property type="entry name" value="peroxidase"/>
    <property type="match status" value="1"/>
</dbReference>
<evidence type="ECO:0000256" key="1">
    <source>
        <dbReference type="ARBA" id="ARBA00000189"/>
    </source>
</evidence>
<comment type="similarity">
    <text evidence="16">Belongs to the peroxidase family. Classical plant (class III) peroxidase subfamily.</text>
</comment>
<dbReference type="InterPro" id="IPR000823">
    <property type="entry name" value="Peroxidase_pln"/>
</dbReference>
<feature type="binding site" evidence="14">
    <location>
        <position position="191"/>
    </location>
    <ligand>
        <name>Ca(2+)</name>
        <dbReference type="ChEBI" id="CHEBI:29108"/>
        <label>2</label>
    </ligand>
</feature>
<evidence type="ECO:0000256" key="12">
    <source>
        <dbReference type="PIRSR" id="PIRSR600823-1"/>
    </source>
</evidence>
<evidence type="ECO:0000256" key="5">
    <source>
        <dbReference type="ARBA" id="ARBA00022723"/>
    </source>
</evidence>
<feature type="disulfide bond" evidence="15">
    <location>
        <begin position="120"/>
        <end position="312"/>
    </location>
</feature>
<keyword evidence="6 14" id="KW-0106">Calcium</keyword>
<feature type="binding site" evidence="14">
    <location>
        <position position="84"/>
    </location>
    <ligand>
        <name>Ca(2+)</name>
        <dbReference type="ChEBI" id="CHEBI:29108"/>
        <label>1</label>
    </ligand>
</feature>
<keyword evidence="3 16" id="KW-0575">Peroxidase</keyword>
<feature type="binding site" evidence="13">
    <location>
        <position position="160"/>
    </location>
    <ligand>
        <name>substrate</name>
    </ligand>
</feature>
<keyword evidence="11 16" id="KW-0376">Hydrogen peroxide</keyword>
<dbReference type="InterPro" id="IPR019793">
    <property type="entry name" value="Peroxidases_heam-ligand_BS"/>
</dbReference>
<keyword evidence="19" id="KW-1185">Reference proteome</keyword>
<dbReference type="InterPro" id="IPR033905">
    <property type="entry name" value="Secretory_peroxidase"/>
</dbReference>
<evidence type="ECO:0000256" key="15">
    <source>
        <dbReference type="PIRSR" id="PIRSR600823-5"/>
    </source>
</evidence>
<comment type="function">
    <text evidence="16">Removal of H(2)O(2), oxidation of toxic reductants, biosynthesis and degradation of lignin, suberization, auxin catabolism, response to environmental stresses such as wounding, pathogen attack and oxidative stress.</text>
</comment>
<evidence type="ECO:0000313" key="19">
    <source>
        <dbReference type="Proteomes" id="UP000623129"/>
    </source>
</evidence>
<evidence type="ECO:0000256" key="6">
    <source>
        <dbReference type="ARBA" id="ARBA00022837"/>
    </source>
</evidence>
<dbReference type="CDD" id="cd00693">
    <property type="entry name" value="secretory_peroxidase"/>
    <property type="match status" value="1"/>
</dbReference>
<evidence type="ECO:0000256" key="14">
    <source>
        <dbReference type="PIRSR" id="PIRSR600823-3"/>
    </source>
</evidence>
<dbReference type="OrthoDB" id="2113341at2759"/>
<protein>
    <recommendedName>
        <fullName evidence="16">Peroxidase</fullName>
        <ecNumber evidence="16">1.11.1.7</ecNumber>
    </recommendedName>
</protein>
<feature type="binding site" evidence="14">
    <location>
        <position position="71"/>
    </location>
    <ligand>
        <name>Ca(2+)</name>
        <dbReference type="ChEBI" id="CHEBI:29108"/>
        <label>1</label>
    </ligand>
</feature>
<feature type="disulfide bond" evidence="15">
    <location>
        <begin position="32"/>
        <end position="114"/>
    </location>
</feature>
<comment type="catalytic activity">
    <reaction evidence="1 16">
        <text>2 a phenolic donor + H2O2 = 2 a phenolic radical donor + 2 H2O</text>
        <dbReference type="Rhea" id="RHEA:56136"/>
        <dbReference type="ChEBI" id="CHEBI:15377"/>
        <dbReference type="ChEBI" id="CHEBI:16240"/>
        <dbReference type="ChEBI" id="CHEBI:139520"/>
        <dbReference type="ChEBI" id="CHEBI:139521"/>
        <dbReference type="EC" id="1.11.1.7"/>
    </reaction>
</comment>
<comment type="cofactor">
    <cofactor evidence="14 16">
        <name>heme b</name>
        <dbReference type="ChEBI" id="CHEBI:60344"/>
    </cofactor>
    <text evidence="14 16">Binds 1 heme b (iron(II)-protoporphyrin IX) group per subunit.</text>
</comment>
<dbReference type="PANTHER" id="PTHR31517:SF21">
    <property type="entry name" value="PEROXIDASE"/>
    <property type="match status" value="1"/>
</dbReference>
<sequence>MKKSQLLLLASFLAILYSGATALNETYYASICPNLESLVQGAVRGTMSTSNIAAAATLQIFFHDCFVQGCDASILIQNASGDDEQHNFDNQFVRADGYKTIMAAKAAVDADPQCTNKVSCADILALAARDAVFLSGGPTWKVELGRYDGKISTSNSVNLPRASDNFDQLMSRFSVHNLTPTDLVALSGAHTLGATSCFHVNSRLYPTPDSYLDPGFAINLQGQCPAALNVNQFVLFDNSVTTFDNNYFKMLQQKKGVLFSDEVLYVDTRSSSIVDKFATDQSAFFTAFVDSMLKLGRIGVKTAVDGEIRKDCRFTN</sequence>
<proteinExistence type="inferred from homology"/>
<dbReference type="AlphaFoldDB" id="A0A833W358"/>
<dbReference type="EC" id="1.11.1.7" evidence="16"/>
<dbReference type="PROSITE" id="PS00435">
    <property type="entry name" value="PEROXIDASE_1"/>
    <property type="match status" value="1"/>
</dbReference>
<dbReference type="Gene3D" id="1.10.520.10">
    <property type="match status" value="1"/>
</dbReference>
<comment type="subcellular location">
    <subcellularLocation>
        <location evidence="16">Secreted</location>
    </subcellularLocation>
</comment>
<organism evidence="18 19">
    <name type="scientific">Carex littledalei</name>
    <dbReference type="NCBI Taxonomy" id="544730"/>
    <lineage>
        <taxon>Eukaryota</taxon>
        <taxon>Viridiplantae</taxon>
        <taxon>Streptophyta</taxon>
        <taxon>Embryophyta</taxon>
        <taxon>Tracheophyta</taxon>
        <taxon>Spermatophyta</taxon>
        <taxon>Magnoliopsida</taxon>
        <taxon>Liliopsida</taxon>
        <taxon>Poales</taxon>
        <taxon>Cyperaceae</taxon>
        <taxon>Cyperoideae</taxon>
        <taxon>Cariceae</taxon>
        <taxon>Carex</taxon>
        <taxon>Carex subgen. Euthyceras</taxon>
    </lineage>
</organism>
<feature type="domain" description="Plant heme peroxidase family profile" evidence="17">
    <location>
        <begin position="22"/>
        <end position="316"/>
    </location>
</feature>
<feature type="binding site" description="axial binding residue" evidence="14">
    <location>
        <position position="190"/>
    </location>
    <ligand>
        <name>heme b</name>
        <dbReference type="ChEBI" id="CHEBI:60344"/>
    </ligand>
    <ligandPart>
        <name>Fe</name>
        <dbReference type="ChEBI" id="CHEBI:18248"/>
    </ligandPart>
</feature>
<dbReference type="EMBL" id="SWLB01000001">
    <property type="protein sequence ID" value="KAF3341654.1"/>
    <property type="molecule type" value="Genomic_DNA"/>
</dbReference>
<evidence type="ECO:0000256" key="2">
    <source>
        <dbReference type="ARBA" id="ARBA00006873"/>
    </source>
</evidence>
<accession>A0A833W358</accession>
<dbReference type="PANTHER" id="PTHR31517">
    <property type="match status" value="1"/>
</dbReference>
<keyword evidence="7 16" id="KW-0560">Oxidoreductase</keyword>
<evidence type="ECO:0000256" key="3">
    <source>
        <dbReference type="ARBA" id="ARBA00022559"/>
    </source>
</evidence>
<dbReference type="SUPFAM" id="SSF48113">
    <property type="entry name" value="Heme-dependent peroxidases"/>
    <property type="match status" value="1"/>
</dbReference>
<dbReference type="PRINTS" id="PR00461">
    <property type="entry name" value="PLPEROXIDASE"/>
</dbReference>
<dbReference type="Proteomes" id="UP000623129">
    <property type="component" value="Unassembled WGS sequence"/>
</dbReference>
<feature type="disulfide bond" evidence="15">
    <location>
        <begin position="197"/>
        <end position="224"/>
    </location>
</feature>
<dbReference type="GO" id="GO:0005576">
    <property type="term" value="C:extracellular region"/>
    <property type="evidence" value="ECO:0007669"/>
    <property type="project" value="UniProtKB-SubCell"/>
</dbReference>
<evidence type="ECO:0000256" key="13">
    <source>
        <dbReference type="PIRSR" id="PIRSR600823-2"/>
    </source>
</evidence>
<name>A0A833W358_9POAL</name>
<dbReference type="InterPro" id="IPR002016">
    <property type="entry name" value="Haem_peroxidase"/>
</dbReference>
<dbReference type="GO" id="GO:0042744">
    <property type="term" value="P:hydrogen peroxide catabolic process"/>
    <property type="evidence" value="ECO:0007669"/>
    <property type="project" value="UniProtKB-KW"/>
</dbReference>
<comment type="cofactor">
    <cofactor evidence="14 16">
        <name>Ca(2+)</name>
        <dbReference type="ChEBI" id="CHEBI:29108"/>
    </cofactor>
    <text evidence="14 16">Binds 2 calcium ions per subunit.</text>
</comment>
<feature type="binding site" evidence="14">
    <location>
        <position position="237"/>
    </location>
    <ligand>
        <name>Ca(2+)</name>
        <dbReference type="ChEBI" id="CHEBI:29108"/>
        <label>2</label>
    </ligand>
</feature>
<comment type="caution">
    <text evidence="18">The sequence shown here is derived from an EMBL/GenBank/DDBJ whole genome shotgun (WGS) entry which is preliminary data.</text>
</comment>
<feature type="active site" description="Proton acceptor" evidence="12">
    <location>
        <position position="63"/>
    </location>
</feature>
<keyword evidence="5 14" id="KW-0479">Metal-binding</keyword>
<feature type="signal peptide" evidence="16">
    <location>
        <begin position="1"/>
        <end position="22"/>
    </location>
</feature>
<dbReference type="FunFam" id="1.10.420.10:FF:000001">
    <property type="entry name" value="Peroxidase"/>
    <property type="match status" value="1"/>
</dbReference>
<evidence type="ECO:0000256" key="4">
    <source>
        <dbReference type="ARBA" id="ARBA00022617"/>
    </source>
</evidence>